<dbReference type="PANTHER" id="PTHR23076">
    <property type="entry name" value="METALLOPROTEASE M41 FTSH"/>
    <property type="match status" value="1"/>
</dbReference>
<name>A0A9N9LXX9_9HELO</name>
<dbReference type="OrthoDB" id="1413014at2759"/>
<dbReference type="GO" id="GO:0004222">
    <property type="term" value="F:metalloendopeptidase activity"/>
    <property type="evidence" value="ECO:0007669"/>
    <property type="project" value="InterPro"/>
</dbReference>
<dbReference type="GO" id="GO:0141164">
    <property type="term" value="P:mitochondrial protein quality control"/>
    <property type="evidence" value="ECO:0007669"/>
    <property type="project" value="UniProtKB-ARBA"/>
</dbReference>
<keyword evidence="8" id="KW-0547">Nucleotide-binding</keyword>
<dbReference type="HAMAP" id="MF_01458">
    <property type="entry name" value="FtsH"/>
    <property type="match status" value="1"/>
</dbReference>
<keyword evidence="6" id="KW-0645">Protease</keyword>
<keyword evidence="14 16" id="KW-0472">Membrane</keyword>
<dbReference type="Pfam" id="PF21232">
    <property type="entry name" value="Yme1-like_N"/>
    <property type="match status" value="1"/>
</dbReference>
<comment type="cofactor">
    <cofactor evidence="1">
        <name>Zn(2+)</name>
        <dbReference type="ChEBI" id="CHEBI:29105"/>
    </cofactor>
</comment>
<dbReference type="InterPro" id="IPR005936">
    <property type="entry name" value="FtsH"/>
</dbReference>
<keyword evidence="13" id="KW-0496">Mitochondrion</keyword>
<comment type="caution">
    <text evidence="18">The sequence shown here is derived from an EMBL/GenBank/DDBJ whole genome shotgun (WGS) entry which is preliminary data.</text>
</comment>
<dbReference type="SMART" id="SM00382">
    <property type="entry name" value="AAA"/>
    <property type="match status" value="1"/>
</dbReference>
<evidence type="ECO:0000256" key="10">
    <source>
        <dbReference type="ARBA" id="ARBA00022833"/>
    </source>
</evidence>
<dbReference type="InterPro" id="IPR027417">
    <property type="entry name" value="P-loop_NTPase"/>
</dbReference>
<sequence>MSQQRRILWMASRQHGIAAASHNRQHRQDPKGWTIRGPLIHSLFFLRLPYSFESLGRIKLPCAGLGVQRVVGSPILGNINFQHESCFVGKLFRLLDSSVSRLTGRNYTNYSFTEYDGGALDSERRSSGEVATSVISKGICDSTSKTIFFVFADGNPLELPQNGIASSKSKSHTVFRKAIPIATQCRQVSSIRSLSEASISSTANNQVQRRGFFGNANNNNLTVLEETANRNPQSAIAQNAFYQALLRANMPAIIVERYETNAFVTNASCEAAYHLALGATSKSTTTNDGQSNSANASQLQAVGQAVAAQSRGANIGVAAAVGSGNGTGSGKGDPIHVVVQESIGHTVFKWFKLLLYFGLTTYICMMLITVLIETVAPFKKSGGPGKTDGEARAENQTVRFSDVHGCDEAKEELQDLVEFLKNPEKFSTLGGKLPKGVLLVGPPGTGKTLLARAVAGEAGVPFFFMSGSEFDEVYVGVGAKRVRELFASAKGKSPAIVFIDELDAVGGKRNTRDASYHRQTLNQLLTELDGFEQNSGVIILAATNFPELLDKALTRPGRFDRNVVVSLPDVRGRIEILKHHMKKIVVGQDVTIETLAQGTPGFSGAELENVINQAAVHASKAKAQAVSMLDFEWAKDKVTMGAEKKSMVITDKEKEMTAFHEAGHALVIMFSPRANPLHKITILPRGHALGVTFSLPEMDVYSVSKDQYEAKIDVFMGGKVAEELVYGSEKVTSGCSSDLQGATQIAYSMVVNCGMSPLLGNVDLSSNYSNLSATTKQLVESEVRRIIEEGRVRATKILTEHRKELDLLAKALIDYETLDKVEAFKVIRGEKLEGKPVTSGVGIKVPKLELPPIPGSGNDGGKEPPVGGAVA</sequence>
<dbReference type="InterPro" id="IPR003959">
    <property type="entry name" value="ATPase_AAA_core"/>
</dbReference>
<dbReference type="Pfam" id="PF00004">
    <property type="entry name" value="AAA"/>
    <property type="match status" value="1"/>
</dbReference>
<keyword evidence="19" id="KW-1185">Reference proteome</keyword>
<feature type="transmembrane region" description="Helical" evidence="16">
    <location>
        <begin position="353"/>
        <end position="372"/>
    </location>
</feature>
<comment type="subcellular location">
    <subcellularLocation>
        <location evidence="3">Membrane</location>
    </subcellularLocation>
    <subcellularLocation>
        <location evidence="2">Mitochondrion</location>
    </subcellularLocation>
</comment>
<evidence type="ECO:0000256" key="1">
    <source>
        <dbReference type="ARBA" id="ARBA00001947"/>
    </source>
</evidence>
<keyword evidence="12" id="KW-0482">Metalloprotease</keyword>
<keyword evidence="7" id="KW-0479">Metal-binding</keyword>
<dbReference type="Gene3D" id="1.20.58.760">
    <property type="entry name" value="Peptidase M41"/>
    <property type="match status" value="1"/>
</dbReference>
<evidence type="ECO:0000313" key="18">
    <source>
        <dbReference type="EMBL" id="CAG8979506.1"/>
    </source>
</evidence>
<keyword evidence="10" id="KW-0862">Zinc</keyword>
<evidence type="ECO:0000256" key="8">
    <source>
        <dbReference type="ARBA" id="ARBA00022741"/>
    </source>
</evidence>
<dbReference type="FunFam" id="3.40.50.300:FF:000175">
    <property type="entry name" value="ATP-dependent zinc metalloprotease FTSH 4"/>
    <property type="match status" value="1"/>
</dbReference>
<feature type="domain" description="AAA+ ATPase" evidence="17">
    <location>
        <begin position="433"/>
        <end position="569"/>
    </location>
</feature>
<dbReference type="GO" id="GO:0005524">
    <property type="term" value="F:ATP binding"/>
    <property type="evidence" value="ECO:0007669"/>
    <property type="project" value="UniProtKB-KW"/>
</dbReference>
<evidence type="ECO:0000256" key="9">
    <source>
        <dbReference type="ARBA" id="ARBA00022801"/>
    </source>
</evidence>
<dbReference type="InterPro" id="IPR037219">
    <property type="entry name" value="Peptidase_M41-like"/>
</dbReference>
<evidence type="ECO:0000313" key="19">
    <source>
        <dbReference type="Proteomes" id="UP000701801"/>
    </source>
</evidence>
<protein>
    <recommendedName>
        <fullName evidence="17">AAA+ ATPase domain-containing protein</fullName>
    </recommendedName>
</protein>
<feature type="region of interest" description="Disordered" evidence="15">
    <location>
        <begin position="849"/>
        <end position="871"/>
    </location>
</feature>
<keyword evidence="16" id="KW-1133">Transmembrane helix</keyword>
<dbReference type="GO" id="GO:0046872">
    <property type="term" value="F:metal ion binding"/>
    <property type="evidence" value="ECO:0007669"/>
    <property type="project" value="UniProtKB-KW"/>
</dbReference>
<gene>
    <name evidence="18" type="ORF">HYALB_00004957</name>
</gene>
<comment type="similarity">
    <text evidence="5">In the N-terminal section; belongs to the AAA ATPase family.</text>
</comment>
<accession>A0A9N9LXX9</accession>
<dbReference type="CDD" id="cd19501">
    <property type="entry name" value="RecA-like_FtsH"/>
    <property type="match status" value="1"/>
</dbReference>
<dbReference type="InterPro" id="IPR048438">
    <property type="entry name" value="Yme1-like_N"/>
</dbReference>
<dbReference type="GO" id="GO:0004176">
    <property type="term" value="F:ATP-dependent peptidase activity"/>
    <property type="evidence" value="ECO:0007669"/>
    <property type="project" value="InterPro"/>
</dbReference>
<comment type="similarity">
    <text evidence="4">In the C-terminal section; belongs to the peptidase M41 family.</text>
</comment>
<evidence type="ECO:0000256" key="6">
    <source>
        <dbReference type="ARBA" id="ARBA00022670"/>
    </source>
</evidence>
<dbReference type="GO" id="GO:0005743">
    <property type="term" value="C:mitochondrial inner membrane"/>
    <property type="evidence" value="ECO:0007669"/>
    <property type="project" value="TreeGrafter"/>
</dbReference>
<dbReference type="FunFam" id="1.20.58.760:FF:000002">
    <property type="entry name" value="ATP-dependent zinc metalloprotease FtsH"/>
    <property type="match status" value="1"/>
</dbReference>
<dbReference type="SUPFAM" id="SSF140990">
    <property type="entry name" value="FtsH protease domain-like"/>
    <property type="match status" value="1"/>
</dbReference>
<dbReference type="AlphaFoldDB" id="A0A9N9LXX9"/>
<evidence type="ECO:0000256" key="15">
    <source>
        <dbReference type="SAM" id="MobiDB-lite"/>
    </source>
</evidence>
<keyword evidence="11" id="KW-0067">ATP-binding</keyword>
<evidence type="ECO:0000256" key="12">
    <source>
        <dbReference type="ARBA" id="ARBA00023049"/>
    </source>
</evidence>
<dbReference type="InterPro" id="IPR003960">
    <property type="entry name" value="ATPase_AAA_CS"/>
</dbReference>
<dbReference type="Proteomes" id="UP000701801">
    <property type="component" value="Unassembled WGS sequence"/>
</dbReference>
<dbReference type="InterPro" id="IPR041569">
    <property type="entry name" value="AAA_lid_3"/>
</dbReference>
<evidence type="ECO:0000259" key="17">
    <source>
        <dbReference type="SMART" id="SM00382"/>
    </source>
</evidence>
<dbReference type="PROSITE" id="PS00674">
    <property type="entry name" value="AAA"/>
    <property type="match status" value="1"/>
</dbReference>
<organism evidence="18 19">
    <name type="scientific">Hymenoscyphus albidus</name>
    <dbReference type="NCBI Taxonomy" id="595503"/>
    <lineage>
        <taxon>Eukaryota</taxon>
        <taxon>Fungi</taxon>
        <taxon>Dikarya</taxon>
        <taxon>Ascomycota</taxon>
        <taxon>Pezizomycotina</taxon>
        <taxon>Leotiomycetes</taxon>
        <taxon>Helotiales</taxon>
        <taxon>Helotiaceae</taxon>
        <taxon>Hymenoscyphus</taxon>
    </lineage>
</organism>
<dbReference type="EMBL" id="CAJVRM010000318">
    <property type="protein sequence ID" value="CAG8979506.1"/>
    <property type="molecule type" value="Genomic_DNA"/>
</dbReference>
<keyword evidence="9" id="KW-0378">Hydrolase</keyword>
<dbReference type="NCBIfam" id="TIGR01241">
    <property type="entry name" value="FtsH_fam"/>
    <property type="match status" value="1"/>
</dbReference>
<dbReference type="Gene3D" id="1.10.8.60">
    <property type="match status" value="1"/>
</dbReference>
<evidence type="ECO:0000256" key="5">
    <source>
        <dbReference type="ARBA" id="ARBA00010550"/>
    </source>
</evidence>
<dbReference type="Pfam" id="PF17862">
    <property type="entry name" value="AAA_lid_3"/>
    <property type="match status" value="1"/>
</dbReference>
<dbReference type="Pfam" id="PF01434">
    <property type="entry name" value="Peptidase_M41"/>
    <property type="match status" value="1"/>
</dbReference>
<dbReference type="SUPFAM" id="SSF52540">
    <property type="entry name" value="P-loop containing nucleoside triphosphate hydrolases"/>
    <property type="match status" value="1"/>
</dbReference>
<evidence type="ECO:0000256" key="7">
    <source>
        <dbReference type="ARBA" id="ARBA00022723"/>
    </source>
</evidence>
<dbReference type="InterPro" id="IPR000642">
    <property type="entry name" value="Peptidase_M41"/>
</dbReference>
<dbReference type="GO" id="GO:0016887">
    <property type="term" value="F:ATP hydrolysis activity"/>
    <property type="evidence" value="ECO:0007669"/>
    <property type="project" value="InterPro"/>
</dbReference>
<evidence type="ECO:0000256" key="13">
    <source>
        <dbReference type="ARBA" id="ARBA00023128"/>
    </source>
</evidence>
<reference evidence="18" key="1">
    <citation type="submission" date="2021-07" db="EMBL/GenBank/DDBJ databases">
        <authorList>
            <person name="Durling M."/>
        </authorList>
    </citation>
    <scope>NUCLEOTIDE SEQUENCE</scope>
</reference>
<evidence type="ECO:0000256" key="2">
    <source>
        <dbReference type="ARBA" id="ARBA00004173"/>
    </source>
</evidence>
<evidence type="ECO:0000256" key="4">
    <source>
        <dbReference type="ARBA" id="ARBA00010044"/>
    </source>
</evidence>
<evidence type="ECO:0000256" key="11">
    <source>
        <dbReference type="ARBA" id="ARBA00022840"/>
    </source>
</evidence>
<dbReference type="Gene3D" id="3.40.50.300">
    <property type="entry name" value="P-loop containing nucleotide triphosphate hydrolases"/>
    <property type="match status" value="1"/>
</dbReference>
<dbReference type="PANTHER" id="PTHR23076:SF97">
    <property type="entry name" value="ATP-DEPENDENT ZINC METALLOPROTEASE YME1L1"/>
    <property type="match status" value="1"/>
</dbReference>
<dbReference type="FunFam" id="1.10.8.60:FF:000001">
    <property type="entry name" value="ATP-dependent zinc metalloprotease FtsH"/>
    <property type="match status" value="1"/>
</dbReference>
<dbReference type="InterPro" id="IPR003593">
    <property type="entry name" value="AAA+_ATPase"/>
</dbReference>
<dbReference type="GO" id="GO:0007005">
    <property type="term" value="P:mitochondrion organization"/>
    <property type="evidence" value="ECO:0007669"/>
    <property type="project" value="TreeGrafter"/>
</dbReference>
<evidence type="ECO:0000256" key="14">
    <source>
        <dbReference type="ARBA" id="ARBA00023136"/>
    </source>
</evidence>
<evidence type="ECO:0000256" key="16">
    <source>
        <dbReference type="SAM" id="Phobius"/>
    </source>
</evidence>
<proteinExistence type="inferred from homology"/>
<keyword evidence="16" id="KW-0812">Transmembrane</keyword>
<evidence type="ECO:0000256" key="3">
    <source>
        <dbReference type="ARBA" id="ARBA00004370"/>
    </source>
</evidence>